<protein>
    <submittedName>
        <fullName evidence="1">Uncharacterized protein</fullName>
    </submittedName>
</protein>
<sequence>MMYDAKYLFCRAVAAATACDPCNDSYGYFLAVVDKNCAKLRNFHEKWVTLHPVNIGLQRTMSWLNDAAYGD</sequence>
<comment type="caution">
    <text evidence="1">The sequence shown here is derived from an EMBL/GenBank/DDBJ whole genome shotgun (WGS) entry which is preliminary data.</text>
</comment>
<organism evidence="1 2">
    <name type="scientific">Paramuribaculum intestinale</name>
    <dbReference type="NCBI Taxonomy" id="2094151"/>
    <lineage>
        <taxon>Bacteria</taxon>
        <taxon>Pseudomonadati</taxon>
        <taxon>Bacteroidota</taxon>
        <taxon>Bacteroidia</taxon>
        <taxon>Bacteroidales</taxon>
        <taxon>Muribaculaceae</taxon>
        <taxon>Paramuribaculum</taxon>
    </lineage>
</organism>
<dbReference type="AlphaFoldDB" id="A0A2V1IZP9"/>
<name>A0A2V1IZP9_9BACT</name>
<evidence type="ECO:0000313" key="1">
    <source>
        <dbReference type="EMBL" id="PWB09092.1"/>
    </source>
</evidence>
<reference evidence="2" key="1">
    <citation type="submission" date="2018-02" db="EMBL/GenBank/DDBJ databases">
        <authorList>
            <person name="Clavel T."/>
            <person name="Strowig T."/>
        </authorList>
    </citation>
    <scope>NUCLEOTIDE SEQUENCE [LARGE SCALE GENOMIC DNA]</scope>
    <source>
        <strain evidence="2">DSM 100764</strain>
    </source>
</reference>
<keyword evidence="2" id="KW-1185">Reference proteome</keyword>
<dbReference type="EMBL" id="PUBV01000003">
    <property type="protein sequence ID" value="PWB09092.1"/>
    <property type="molecule type" value="Genomic_DNA"/>
</dbReference>
<proteinExistence type="predicted"/>
<gene>
    <name evidence="1" type="ORF">C5O25_02275</name>
</gene>
<accession>A0A2V1IZP9</accession>
<dbReference type="Proteomes" id="UP000244925">
    <property type="component" value="Unassembled WGS sequence"/>
</dbReference>
<evidence type="ECO:0000313" key="2">
    <source>
        <dbReference type="Proteomes" id="UP000244925"/>
    </source>
</evidence>